<evidence type="ECO:0000256" key="4">
    <source>
        <dbReference type="SAM" id="MobiDB-lite"/>
    </source>
</evidence>
<evidence type="ECO:0000256" key="3">
    <source>
        <dbReference type="ARBA" id="ARBA00023274"/>
    </source>
</evidence>
<dbReference type="Gene3D" id="3.30.60.300">
    <property type="match status" value="1"/>
</dbReference>
<dbReference type="GO" id="GO:0006412">
    <property type="term" value="P:translation"/>
    <property type="evidence" value="ECO:0007669"/>
    <property type="project" value="InterPro"/>
</dbReference>
<dbReference type="Proteomes" id="UP000507222">
    <property type="component" value="Unassembled WGS sequence"/>
</dbReference>
<dbReference type="PANTHER" id="PTHR36354">
    <property type="entry name" value="IMPORT INNER MEMBRANE TRANSLOCASE SUBUNIT"/>
    <property type="match status" value="1"/>
</dbReference>
<dbReference type="SUPFAM" id="SSF54686">
    <property type="entry name" value="Ribosomal protein L16p/L10e"/>
    <property type="match status" value="1"/>
</dbReference>
<gene>
    <name evidence="5" type="ORF">CURHAP_LOCUS17448</name>
</gene>
<organism evidence="5 6">
    <name type="scientific">Prunus armeniaca</name>
    <name type="common">Apricot</name>
    <name type="synonym">Armeniaca vulgaris</name>
    <dbReference type="NCBI Taxonomy" id="36596"/>
    <lineage>
        <taxon>Eukaryota</taxon>
        <taxon>Viridiplantae</taxon>
        <taxon>Streptophyta</taxon>
        <taxon>Embryophyta</taxon>
        <taxon>Tracheophyta</taxon>
        <taxon>Spermatophyta</taxon>
        <taxon>Magnoliopsida</taxon>
        <taxon>eudicotyledons</taxon>
        <taxon>Gunneridae</taxon>
        <taxon>Pentapetalae</taxon>
        <taxon>rosids</taxon>
        <taxon>fabids</taxon>
        <taxon>Rosales</taxon>
        <taxon>Rosaceae</taxon>
        <taxon>Amygdaloideae</taxon>
        <taxon>Amygdaleae</taxon>
        <taxon>Prunus</taxon>
    </lineage>
</organism>
<dbReference type="InterPro" id="IPR018255">
    <property type="entry name" value="Ribosomal_uL16_CS_euk_arc"/>
</dbReference>
<dbReference type="EMBL" id="CAEKDK010000002">
    <property type="protein sequence ID" value="CAB4271110.1"/>
    <property type="molecule type" value="Genomic_DNA"/>
</dbReference>
<evidence type="ECO:0000256" key="2">
    <source>
        <dbReference type="ARBA" id="ARBA00022980"/>
    </source>
</evidence>
<sequence length="277" mass="31124">MLSCAGADRLQTGMRSAFGKPLGTCARVAIGQVLLSVRCKDSNSHHAQEALRRAKFKFPGRQKIIVSRKWGFTKFSRADYVKYKKENRIQPDGVNAKGLHIRSRFTINPDKVYRIAMRRLNTSAGILEVMGAPLSGSDLRAYVMSGGGVTLKKFKPTFRSKRCFLIFPVRGSERKGLVSVEVKKKKGQYDMKLLAVDIPMASGPDQRLFLIGDEEEYKVGGGLIAELRDPVVKAMAATKEFDSLDQIEEEEDAERELQEAERKHREEIEKLEKDGSQ</sequence>
<name>A0A6J5U3X4_PRUAR</name>
<dbReference type="GO" id="GO:0003735">
    <property type="term" value="F:structural constituent of ribosome"/>
    <property type="evidence" value="ECO:0007669"/>
    <property type="project" value="InterPro"/>
</dbReference>
<dbReference type="GO" id="GO:0005840">
    <property type="term" value="C:ribosome"/>
    <property type="evidence" value="ECO:0007669"/>
    <property type="project" value="UniProtKB-KW"/>
</dbReference>
<comment type="similarity">
    <text evidence="1">Belongs to the universal ribosomal protein uL16 family.</text>
</comment>
<dbReference type="Gene3D" id="3.10.450.320">
    <property type="entry name" value="Mitochondrial import inner membrane translocase subunit Tim21"/>
    <property type="match status" value="1"/>
</dbReference>
<dbReference type="InterPro" id="IPR016180">
    <property type="entry name" value="Ribosomal_uL16_dom"/>
</dbReference>
<dbReference type="AlphaFoldDB" id="A0A6J5U3X4"/>
<reference evidence="5 6" key="1">
    <citation type="submission" date="2020-05" db="EMBL/GenBank/DDBJ databases">
        <authorList>
            <person name="Campoy J."/>
            <person name="Schneeberger K."/>
            <person name="Spophaly S."/>
        </authorList>
    </citation>
    <scope>NUCLEOTIDE SEQUENCE [LARGE SCALE GENOMIC DNA]</scope>
    <source>
        <strain evidence="5">PruArmRojPasFocal</strain>
    </source>
</reference>
<proteinExistence type="inferred from homology"/>
<evidence type="ECO:0000313" key="5">
    <source>
        <dbReference type="EMBL" id="CAB4271110.1"/>
    </source>
</evidence>
<accession>A0A6J5U3X4</accession>
<dbReference type="InterPro" id="IPR036920">
    <property type="entry name" value="Ribosomal_uL16_sf"/>
</dbReference>
<keyword evidence="3" id="KW-0687">Ribonucleoprotein</keyword>
<feature type="compositionally biased region" description="Basic and acidic residues" evidence="4">
    <location>
        <begin position="255"/>
        <end position="277"/>
    </location>
</feature>
<dbReference type="CDD" id="cd01433">
    <property type="entry name" value="Ribosomal_L16_L10e"/>
    <property type="match status" value="1"/>
</dbReference>
<feature type="region of interest" description="Disordered" evidence="4">
    <location>
        <begin position="243"/>
        <end position="277"/>
    </location>
</feature>
<evidence type="ECO:0000313" key="6">
    <source>
        <dbReference type="Proteomes" id="UP000507222"/>
    </source>
</evidence>
<dbReference type="InterPro" id="IPR047873">
    <property type="entry name" value="Ribosomal_uL16"/>
</dbReference>
<protein>
    <submittedName>
        <fullName evidence="5">Uncharacterized protein</fullName>
    </submittedName>
</protein>
<dbReference type="Pfam" id="PF00252">
    <property type="entry name" value="Ribosomal_L16"/>
    <property type="match status" value="1"/>
</dbReference>
<dbReference type="GO" id="GO:1990904">
    <property type="term" value="C:ribonucleoprotein complex"/>
    <property type="evidence" value="ECO:0007669"/>
    <property type="project" value="UniProtKB-KW"/>
</dbReference>
<dbReference type="Gene3D" id="3.90.1170.10">
    <property type="entry name" value="Ribosomal protein L10e/L16"/>
    <property type="match status" value="1"/>
</dbReference>
<dbReference type="PANTHER" id="PTHR36354:SF2">
    <property type="entry name" value="IMPORT INNER MEMBRANE TRANSLOCASE SUBUNIT"/>
    <property type="match status" value="1"/>
</dbReference>
<dbReference type="InterPro" id="IPR038552">
    <property type="entry name" value="Tim21_IMS_sf"/>
</dbReference>
<evidence type="ECO:0000256" key="1">
    <source>
        <dbReference type="ARBA" id="ARBA00008931"/>
    </source>
</evidence>
<feature type="compositionally biased region" description="Acidic residues" evidence="4">
    <location>
        <begin position="243"/>
        <end position="254"/>
    </location>
</feature>
<keyword evidence="2" id="KW-0689">Ribosomal protein</keyword>
<dbReference type="PROSITE" id="PS01257">
    <property type="entry name" value="RIBOSOMAL_L10E"/>
    <property type="match status" value="1"/>
</dbReference>